<name>A0ACB9E071_CICIN</name>
<proteinExistence type="predicted"/>
<organism evidence="1 2">
    <name type="scientific">Cichorium intybus</name>
    <name type="common">Chicory</name>
    <dbReference type="NCBI Taxonomy" id="13427"/>
    <lineage>
        <taxon>Eukaryota</taxon>
        <taxon>Viridiplantae</taxon>
        <taxon>Streptophyta</taxon>
        <taxon>Embryophyta</taxon>
        <taxon>Tracheophyta</taxon>
        <taxon>Spermatophyta</taxon>
        <taxon>Magnoliopsida</taxon>
        <taxon>eudicotyledons</taxon>
        <taxon>Gunneridae</taxon>
        <taxon>Pentapetalae</taxon>
        <taxon>asterids</taxon>
        <taxon>campanulids</taxon>
        <taxon>Asterales</taxon>
        <taxon>Asteraceae</taxon>
        <taxon>Cichorioideae</taxon>
        <taxon>Cichorieae</taxon>
        <taxon>Cichoriinae</taxon>
        <taxon>Cichorium</taxon>
    </lineage>
</organism>
<gene>
    <name evidence="1" type="ORF">L2E82_23179</name>
</gene>
<reference evidence="2" key="1">
    <citation type="journal article" date="2022" name="Mol. Ecol. Resour.">
        <title>The genomes of chicory, endive, great burdock and yacon provide insights into Asteraceae palaeo-polyploidization history and plant inulin production.</title>
        <authorList>
            <person name="Fan W."/>
            <person name="Wang S."/>
            <person name="Wang H."/>
            <person name="Wang A."/>
            <person name="Jiang F."/>
            <person name="Liu H."/>
            <person name="Zhao H."/>
            <person name="Xu D."/>
            <person name="Zhang Y."/>
        </authorList>
    </citation>
    <scope>NUCLEOTIDE SEQUENCE [LARGE SCALE GENOMIC DNA]</scope>
    <source>
        <strain evidence="2">cv. Punajuju</strain>
    </source>
</reference>
<comment type="caution">
    <text evidence="1">The sequence shown here is derived from an EMBL/GenBank/DDBJ whole genome shotgun (WGS) entry which is preliminary data.</text>
</comment>
<reference evidence="1 2" key="2">
    <citation type="journal article" date="2022" name="Mol. Ecol. Resour.">
        <title>The genomes of chicory, endive, great burdock and yacon provide insights into Asteraceae paleo-polyploidization history and plant inulin production.</title>
        <authorList>
            <person name="Fan W."/>
            <person name="Wang S."/>
            <person name="Wang H."/>
            <person name="Wang A."/>
            <person name="Jiang F."/>
            <person name="Liu H."/>
            <person name="Zhao H."/>
            <person name="Xu D."/>
            <person name="Zhang Y."/>
        </authorList>
    </citation>
    <scope>NUCLEOTIDE SEQUENCE [LARGE SCALE GENOMIC DNA]</scope>
    <source>
        <strain evidence="2">cv. Punajuju</strain>
        <tissue evidence="1">Leaves</tissue>
    </source>
</reference>
<protein>
    <submittedName>
        <fullName evidence="1">Uncharacterized protein</fullName>
    </submittedName>
</protein>
<dbReference type="EMBL" id="CM042012">
    <property type="protein sequence ID" value="KAI3752053.1"/>
    <property type="molecule type" value="Genomic_DNA"/>
</dbReference>
<evidence type="ECO:0000313" key="1">
    <source>
        <dbReference type="EMBL" id="KAI3752053.1"/>
    </source>
</evidence>
<dbReference type="Proteomes" id="UP001055811">
    <property type="component" value="Linkage Group LG04"/>
</dbReference>
<evidence type="ECO:0000313" key="2">
    <source>
        <dbReference type="Proteomes" id="UP001055811"/>
    </source>
</evidence>
<keyword evidence="2" id="KW-1185">Reference proteome</keyword>
<accession>A0ACB9E071</accession>
<sequence length="168" mass="18844">MSGTKTDTKDYAHHVFFFRAKNIIVPPVLVSMISLQRANSSPVKDELNLKGYKGNYKGMDIKDAQLLLTAAKVGCMLMCRVHEELQDYAMVRIVEAVVEHKKAKLGVIRAMKDQDLKNKDPNADSLVDFSNSEDDKSSETLSDSGRMKRVIDEGEVVVLDIDLNEECH</sequence>